<evidence type="ECO:0000259" key="3">
    <source>
        <dbReference type="PROSITE" id="PS50822"/>
    </source>
</evidence>
<dbReference type="SMART" id="SM00949">
    <property type="entry name" value="PAZ"/>
    <property type="match status" value="1"/>
</dbReference>
<feature type="domain" description="PAZ" evidence="2">
    <location>
        <begin position="291"/>
        <end position="402"/>
    </location>
</feature>
<sequence length="934" mass="106760">MAGSSEIEKIRMQMGQASVSRLSVRLAEKIAPGIRNSELLDVVTNVWGLTSRENIPIYRYDFRVLEEYPPKKGSKEPSFKEVTKQVRNDYVAVDRKMKCFAVYQALLKREKQFFGAVDTLIYDRASTLYSLRKLSFPRASGDEVRKTFFLNKNELPMNIVGGDCVRVHVNIKPCKEDFQLSTHDLKNCVSNNPDEINNSLQQFLEILAMQEVFFMEGRFVSYGTGECYLMDPSQFGFGDRDMPELQEGKYIAIGAAKGVRIIEGLGGFKRGISAGLVLDAKKAAFHIDNQDLLEKVESIFRRTRADLSRGIDQQSILILSKALKGLYVRCTYGKNREFVIAGISKENARTSKLVHKTGEMSVENYFVMKYSIKLKYPILPLIMERCQPKNNLYPIEVLVVCENQRVSKGQQTSSQVQTMIRACATDPSVRLKQTNILSKAMKLDNSNQHKWMGKCNMTITDNLMFPARVLPQPTIEYHTNGWVNPNEKTVWMDGRNYYLIPAVCEKWYAIALMGPREGRLREDQFGTYIKMFLERCRKHGMQIKDPIGYEYIRRAKEQDVESLMIKAKKSGATFIHFVTADELNYHARMKYIESQEQILTQDLKASTAFGVVTQRKYQTLDNIVNKTNIKLGGLNYSVHLEENCDKWLGRPGFLIVGLDIAHPAYSMLPNKDRNSVLSVVGYSANIKKHPLDFIGGYRFAKAEMEELIDDTMQQIFSDLLRYFNANRGKPPTHLFVIRDGISVGQYKYVMNTEVEQIKQACQSVGGRNYRPHITFIVLTKMHNLRIYKKNIHKQERAAQQNIKPGTIVDKHVVNPVLSEFYLNSHSTFQGTTKIPRYTLLFDTSRMEADEMQGIVHALAYNFQIVNMAVSLPSPVMIASRMAKRGRCNYVAMFGDESENSDNGRGVEKDVVELNNQLSYISKPLEVIISQRDMQ</sequence>
<accession>A0A1I8EQ73</accession>
<name>A0A1I8EQ73_WUCBA</name>
<dbReference type="Gene3D" id="3.40.50.2300">
    <property type="match status" value="1"/>
</dbReference>
<dbReference type="STRING" id="6293.A0A1I8EQ73"/>
<dbReference type="InterPro" id="IPR036397">
    <property type="entry name" value="RNaseH_sf"/>
</dbReference>
<reference evidence="4" key="1">
    <citation type="submission" date="2016-11" db="UniProtKB">
        <authorList>
            <consortium name="WormBaseParasite"/>
        </authorList>
    </citation>
    <scope>IDENTIFICATION</scope>
    <source>
        <strain evidence="4">pt0022</strain>
    </source>
</reference>
<feature type="domain" description="Piwi" evidence="3">
    <location>
        <begin position="612"/>
        <end position="883"/>
    </location>
</feature>
<evidence type="ECO:0000259" key="2">
    <source>
        <dbReference type="PROSITE" id="PS50821"/>
    </source>
</evidence>
<dbReference type="SMART" id="SM00950">
    <property type="entry name" value="Piwi"/>
    <property type="match status" value="1"/>
</dbReference>
<dbReference type="AlphaFoldDB" id="A0A1I8EQ73"/>
<comment type="similarity">
    <text evidence="1">Belongs to the argonaute family.</text>
</comment>
<dbReference type="WBParaSite" id="maker-PairedContig_3959-snap-gene-0.6-mRNA-1">
    <property type="protein sequence ID" value="maker-PairedContig_3959-snap-gene-0.6-mRNA-1"/>
    <property type="gene ID" value="maker-PairedContig_3959-snap-gene-0.6"/>
</dbReference>
<dbReference type="CDD" id="cd02826">
    <property type="entry name" value="Piwi-like"/>
    <property type="match status" value="1"/>
</dbReference>
<dbReference type="PROSITE" id="PS50822">
    <property type="entry name" value="PIWI"/>
    <property type="match status" value="1"/>
</dbReference>
<proteinExistence type="inferred from homology"/>
<evidence type="ECO:0000256" key="1">
    <source>
        <dbReference type="RuleBase" id="RU361178"/>
    </source>
</evidence>
<dbReference type="Pfam" id="PF02171">
    <property type="entry name" value="Piwi"/>
    <property type="match status" value="1"/>
</dbReference>
<dbReference type="PROSITE" id="PS50821">
    <property type="entry name" value="PAZ"/>
    <property type="match status" value="1"/>
</dbReference>
<dbReference type="Pfam" id="PF02170">
    <property type="entry name" value="PAZ"/>
    <property type="match status" value="1"/>
</dbReference>
<dbReference type="InterPro" id="IPR003100">
    <property type="entry name" value="PAZ_dom"/>
</dbReference>
<dbReference type="InterPro" id="IPR003165">
    <property type="entry name" value="Piwi"/>
</dbReference>
<dbReference type="PANTHER" id="PTHR22891">
    <property type="entry name" value="EUKARYOTIC TRANSLATION INITIATION FACTOR 2C"/>
    <property type="match status" value="1"/>
</dbReference>
<evidence type="ECO:0000313" key="4">
    <source>
        <dbReference type="WBParaSite" id="maker-PairedContig_3959-snap-gene-0.6-mRNA-1"/>
    </source>
</evidence>
<dbReference type="CDD" id="cd02846">
    <property type="entry name" value="PAZ_argonaute_like"/>
    <property type="match status" value="1"/>
</dbReference>
<dbReference type="InterPro" id="IPR036085">
    <property type="entry name" value="PAZ_dom_sf"/>
</dbReference>
<evidence type="ECO:0008006" key="5">
    <source>
        <dbReference type="Google" id="ProtNLM"/>
    </source>
</evidence>
<organism evidence="4">
    <name type="scientific">Wuchereria bancrofti</name>
    <dbReference type="NCBI Taxonomy" id="6293"/>
    <lineage>
        <taxon>Eukaryota</taxon>
        <taxon>Metazoa</taxon>
        <taxon>Ecdysozoa</taxon>
        <taxon>Nematoda</taxon>
        <taxon>Chromadorea</taxon>
        <taxon>Rhabditida</taxon>
        <taxon>Spirurina</taxon>
        <taxon>Spiruromorpha</taxon>
        <taxon>Filarioidea</taxon>
        <taxon>Onchocercidae</taxon>
        <taxon>Wuchereria</taxon>
    </lineage>
</organism>
<dbReference type="Gene3D" id="2.170.260.10">
    <property type="entry name" value="paz domain"/>
    <property type="match status" value="1"/>
</dbReference>
<dbReference type="Gene3D" id="3.30.420.10">
    <property type="entry name" value="Ribonuclease H-like superfamily/Ribonuclease H"/>
    <property type="match status" value="1"/>
</dbReference>
<dbReference type="InterPro" id="IPR057272">
    <property type="entry name" value="Piwi_nem"/>
</dbReference>
<dbReference type="GO" id="GO:0003723">
    <property type="term" value="F:RNA binding"/>
    <property type="evidence" value="ECO:0007669"/>
    <property type="project" value="InterPro"/>
</dbReference>
<dbReference type="SUPFAM" id="SSF101690">
    <property type="entry name" value="PAZ domain"/>
    <property type="match status" value="1"/>
</dbReference>
<protein>
    <recommendedName>
        <fullName evidence="5">Piwi domain-containing protein</fullName>
    </recommendedName>
</protein>
<dbReference type="InterPro" id="IPR012337">
    <property type="entry name" value="RNaseH-like_sf"/>
</dbReference>
<dbReference type="SUPFAM" id="SSF53098">
    <property type="entry name" value="Ribonuclease H-like"/>
    <property type="match status" value="1"/>
</dbReference>